<keyword evidence="2" id="KW-1185">Reference proteome</keyword>
<proteinExistence type="predicted"/>
<accession>W8VQJ2</accession>
<gene>
    <name evidence="1" type="ORF">NMS_1106</name>
</gene>
<dbReference type="HOGENOM" id="CLU_3236768_0_0_10"/>
<sequence>MNYSAFAKAKNRSKHPYVNRYQFMTNLSSARVNGMFIHSSFAT</sequence>
<evidence type="ECO:0000313" key="2">
    <source>
        <dbReference type="Proteomes" id="UP000031760"/>
    </source>
</evidence>
<protein>
    <submittedName>
        <fullName evidence="1">Uncharacterized protein</fullName>
    </submittedName>
</protein>
<dbReference type="Proteomes" id="UP000031760">
    <property type="component" value="Chromosome"/>
</dbReference>
<dbReference type="KEGG" id="nmf:NMS_1106"/>
<evidence type="ECO:0000313" key="1">
    <source>
        <dbReference type="EMBL" id="BAO55115.1"/>
    </source>
</evidence>
<reference evidence="1 2" key="1">
    <citation type="journal article" date="2014" name="Proc. Natl. Acad. Sci. U.S.A.">
        <title>Functional characterization of flavobacteria rhodopsins reveals a unique class of light-driven chloride pump in bacteria.</title>
        <authorList>
            <person name="Yoshizawa S."/>
            <person name="Kumagai Y."/>
            <person name="Kim H."/>
            <person name="Ogura Y."/>
            <person name="Hayashi T."/>
            <person name="Iwasaki W."/>
            <person name="DeLong E.F."/>
            <person name="Kogure K."/>
        </authorList>
    </citation>
    <scope>NUCLEOTIDE SEQUENCE [LARGE SCALE GENOMIC DNA]</scope>
    <source>
        <strain evidence="1 2">S1-08</strain>
    </source>
</reference>
<dbReference type="STRING" id="1454201.NMS_1106"/>
<dbReference type="AlphaFoldDB" id="W8VQJ2"/>
<organism evidence="1 2">
    <name type="scientific">Nonlabens marinus S1-08</name>
    <dbReference type="NCBI Taxonomy" id="1454201"/>
    <lineage>
        <taxon>Bacteria</taxon>
        <taxon>Pseudomonadati</taxon>
        <taxon>Bacteroidota</taxon>
        <taxon>Flavobacteriia</taxon>
        <taxon>Flavobacteriales</taxon>
        <taxon>Flavobacteriaceae</taxon>
        <taxon>Nonlabens</taxon>
    </lineage>
</organism>
<name>W8VQJ2_9FLAO</name>
<dbReference type="EMBL" id="AP014548">
    <property type="protein sequence ID" value="BAO55115.1"/>
    <property type="molecule type" value="Genomic_DNA"/>
</dbReference>